<sequence length="1091" mass="119740">MSWKRNYFAAGGGGAGGGLAGMAAMLTPRTVTSIAPSKGLSNEPGQNSCFLNSALQVLWHLDIFRRSFRQLTSHKCMEDSCIFCALKVKTECARVKTECENILMRIHFHIADESKEDICTARHCIPHQKFAMMLFEQCVCSSCGASSDPLPFIQMVHYISTTSLCNQAVKMLESRQNATPAMFGELLRKASMGDLRDCPSQCGQQLRMARVLLNSPEIITIGLVWDSEHSNLAEDVIHTLGTCLRLGDLFYRVTEEKARQAELYLVGVVCYYGRHYSTFFFQTKIRRWMYFDDAHVKEIGPKWKDVVSRCIKGHYQPLLLLYADPRGTPVPSQDSAPQHRANKPCYDSEDSGREPSISSDTRTDSSTESTSSRQPAPSHHEPPASQRPPDPPAGAVRPRRPVAPRHASLCSLDAIAMRTSDISVLLMNMPSSFSCQRLDLTSSCPPSGETLKERQVPRQAPISSSSSSRLRDLRESMSNMLHSRTLSTSSLPAAGIVSSGTRAPAASSSSSSNPRDREADSTGSDPKSSSAGAAASGKYRPAWRPRREALNIDSIFTRRRQGGYSPTPVPPPPPGLIQRMESGYESSDRNSSSPVSLELNSLEESVAGQPSSSGPSCKNARSKSDGALLQDVSSATRGGAGRSELDELQDEVLRRAREEERLRQQEKDREAKLEFNPRPSKYLDLDQLQIQGKGDNLDRCLSEAELLLDQSVRLEKAGEVAAALSAVNEAISKLRLASEGGSCGHGRLQRGMRRARGRQQRLLLLQQQYHHPPHHPHHHHHHHDQQQLPRYAEVCSANRESAGNRKREGEDLNLFALQLQTNMRTPAVSLAPGPPREMKSPGLPEGGGAALLATLPSEFPSTPRSYSALLPPDTANNLMEEERLYSTRPPSRKWSCLESDHRSATQPINPAALYKRPPAAAASGPVVSSSSCAEGGGDSLPVERWAQNVSRYYGSHNAPETGGGACAQPPPAEELSELDSLYRASLLAPGVHGSAPSHKAGRKHHPYNPNFENRKLNSNLKADRRTNCPDGADESYSAENLRRITRNLNTNLGPARGPVSHTRLSTATLWSRAASAILQDHFFIFIRIYTS</sequence>
<feature type="region of interest" description="Disordered" evidence="3">
    <location>
        <begin position="326"/>
        <end position="402"/>
    </location>
</feature>
<name>A0A3Q3DN23_HIPCM</name>
<accession>A0A3Q3DN23</accession>
<feature type="compositionally biased region" description="Low complexity" evidence="3">
    <location>
        <begin position="498"/>
        <end position="512"/>
    </location>
</feature>
<dbReference type="SUPFAM" id="SSF54001">
    <property type="entry name" value="Cysteine proteinases"/>
    <property type="match status" value="1"/>
</dbReference>
<evidence type="ECO:0000313" key="6">
    <source>
        <dbReference type="Proteomes" id="UP000264820"/>
    </source>
</evidence>
<dbReference type="GO" id="GO:0004843">
    <property type="term" value="F:cysteine-type deubiquitinase activity"/>
    <property type="evidence" value="ECO:0007669"/>
    <property type="project" value="InterPro"/>
</dbReference>
<dbReference type="Gene3D" id="3.90.70.10">
    <property type="entry name" value="Cysteine proteinases"/>
    <property type="match status" value="2"/>
</dbReference>
<keyword evidence="6" id="KW-1185">Reference proteome</keyword>
<dbReference type="Proteomes" id="UP000264820">
    <property type="component" value="Unplaced"/>
</dbReference>
<organism evidence="5 6">
    <name type="scientific">Hippocampus comes</name>
    <name type="common">Tiger tail seahorse</name>
    <dbReference type="NCBI Taxonomy" id="109280"/>
    <lineage>
        <taxon>Eukaryota</taxon>
        <taxon>Metazoa</taxon>
        <taxon>Chordata</taxon>
        <taxon>Craniata</taxon>
        <taxon>Vertebrata</taxon>
        <taxon>Euteleostomi</taxon>
        <taxon>Actinopterygii</taxon>
        <taxon>Neopterygii</taxon>
        <taxon>Teleostei</taxon>
        <taxon>Neoteleostei</taxon>
        <taxon>Acanthomorphata</taxon>
        <taxon>Syngnathiaria</taxon>
        <taxon>Syngnathiformes</taxon>
        <taxon>Syngnathoidei</taxon>
        <taxon>Syngnathidae</taxon>
        <taxon>Hippocampus</taxon>
    </lineage>
</organism>
<keyword evidence="2" id="KW-0378">Hydrolase</keyword>
<reference evidence="5" key="2">
    <citation type="submission" date="2025-09" db="UniProtKB">
        <authorList>
            <consortium name="Ensembl"/>
        </authorList>
    </citation>
    <scope>IDENTIFICATION</scope>
</reference>
<dbReference type="Pfam" id="PF00443">
    <property type="entry name" value="UCH"/>
    <property type="match status" value="1"/>
</dbReference>
<evidence type="ECO:0000259" key="4">
    <source>
        <dbReference type="PROSITE" id="PS50235"/>
    </source>
</evidence>
<reference evidence="5" key="1">
    <citation type="submission" date="2025-08" db="UniProtKB">
        <authorList>
            <consortium name="Ensembl"/>
        </authorList>
    </citation>
    <scope>IDENTIFICATION</scope>
</reference>
<dbReference type="PROSITE" id="PS50235">
    <property type="entry name" value="USP_3"/>
    <property type="match status" value="1"/>
</dbReference>
<feature type="region of interest" description="Disordered" evidence="3">
    <location>
        <begin position="992"/>
        <end position="1014"/>
    </location>
</feature>
<evidence type="ECO:0000256" key="3">
    <source>
        <dbReference type="SAM" id="MobiDB-lite"/>
    </source>
</evidence>
<dbReference type="AlphaFoldDB" id="A0A3Q3DN23"/>
<feature type="compositionally biased region" description="Low complexity" evidence="3">
    <location>
        <begin position="528"/>
        <end position="537"/>
    </location>
</feature>
<dbReference type="Ensembl" id="ENSHCOT00000024370.1">
    <property type="protein sequence ID" value="ENSHCOP00000016245.1"/>
    <property type="gene ID" value="ENSHCOG00000020073.1"/>
</dbReference>
<feature type="compositionally biased region" description="Polar residues" evidence="3">
    <location>
        <begin position="589"/>
        <end position="616"/>
    </location>
</feature>
<dbReference type="CDD" id="cd02257">
    <property type="entry name" value="Peptidase_C19"/>
    <property type="match status" value="1"/>
</dbReference>
<evidence type="ECO:0000256" key="2">
    <source>
        <dbReference type="ARBA" id="ARBA00022801"/>
    </source>
</evidence>
<evidence type="ECO:0000256" key="1">
    <source>
        <dbReference type="ARBA" id="ARBA00022786"/>
    </source>
</evidence>
<feature type="region of interest" description="Disordered" evidence="3">
    <location>
        <begin position="492"/>
        <end position="628"/>
    </location>
</feature>
<protein>
    <submittedName>
        <fullName evidence="5">Ubiquitin specific peptidase 54a</fullName>
    </submittedName>
</protein>
<proteinExistence type="predicted"/>
<feature type="domain" description="USP" evidence="4">
    <location>
        <begin position="38"/>
        <end position="325"/>
    </location>
</feature>
<dbReference type="InterPro" id="IPR001394">
    <property type="entry name" value="Peptidase_C19_UCH"/>
</dbReference>
<dbReference type="PANTHER" id="PTHR22975:SF5">
    <property type="entry name" value="INACTIVE UBIQUITIN CARBOXYL-TERMINAL HYDROLASE 54"/>
    <property type="match status" value="1"/>
</dbReference>
<feature type="region of interest" description="Disordered" evidence="3">
    <location>
        <begin position="444"/>
        <end position="471"/>
    </location>
</feature>
<dbReference type="InterPro" id="IPR052398">
    <property type="entry name" value="Ubiquitin_hydrolase_53/54"/>
</dbReference>
<keyword evidence="1" id="KW-0833">Ubl conjugation pathway</keyword>
<dbReference type="InterPro" id="IPR038765">
    <property type="entry name" value="Papain-like_cys_pep_sf"/>
</dbReference>
<evidence type="ECO:0000313" key="5">
    <source>
        <dbReference type="Ensembl" id="ENSHCOP00000016245.1"/>
    </source>
</evidence>
<dbReference type="InterPro" id="IPR028889">
    <property type="entry name" value="USP"/>
</dbReference>
<dbReference type="PANTHER" id="PTHR22975">
    <property type="entry name" value="UBIQUITIN SPECIFIC PROTEINASE"/>
    <property type="match status" value="1"/>
</dbReference>
<dbReference type="GeneTree" id="ENSGT00940000155571"/>
<dbReference type="GO" id="GO:0016579">
    <property type="term" value="P:protein deubiquitination"/>
    <property type="evidence" value="ECO:0007669"/>
    <property type="project" value="InterPro"/>
</dbReference>
<feature type="compositionally biased region" description="Low complexity" evidence="3">
    <location>
        <begin position="356"/>
        <end position="373"/>
    </location>
</feature>